<keyword evidence="2" id="KW-0238">DNA-binding</keyword>
<dbReference type="InterPro" id="IPR036388">
    <property type="entry name" value="WH-like_DNA-bd_sf"/>
</dbReference>
<dbReference type="Proteomes" id="UP001223214">
    <property type="component" value="Unassembled WGS sequence"/>
</dbReference>
<gene>
    <name evidence="5" type="ORF">QQF32_24545</name>
</gene>
<dbReference type="PRINTS" id="PR00598">
    <property type="entry name" value="HTHMARR"/>
</dbReference>
<dbReference type="GO" id="GO:0003677">
    <property type="term" value="F:DNA binding"/>
    <property type="evidence" value="ECO:0007669"/>
    <property type="project" value="UniProtKB-KW"/>
</dbReference>
<dbReference type="PROSITE" id="PS50995">
    <property type="entry name" value="HTH_MARR_2"/>
    <property type="match status" value="1"/>
</dbReference>
<proteinExistence type="predicted"/>
<evidence type="ECO:0000256" key="2">
    <source>
        <dbReference type="ARBA" id="ARBA00023125"/>
    </source>
</evidence>
<accession>A0AAP4FZI2</accession>
<comment type="caution">
    <text evidence="5">The sequence shown here is derived from an EMBL/GenBank/DDBJ whole genome shotgun (WGS) entry which is preliminary data.</text>
</comment>
<dbReference type="Gene3D" id="1.10.10.10">
    <property type="entry name" value="Winged helix-like DNA-binding domain superfamily/Winged helix DNA-binding domain"/>
    <property type="match status" value="1"/>
</dbReference>
<protein>
    <submittedName>
        <fullName evidence="5">MarR family transcriptional regulator</fullName>
    </submittedName>
</protein>
<organism evidence="5 6">
    <name type="scientific">Lelliottia wanjuensis</name>
    <dbReference type="NCBI Taxonomy" id="3050585"/>
    <lineage>
        <taxon>Bacteria</taxon>
        <taxon>Pseudomonadati</taxon>
        <taxon>Pseudomonadota</taxon>
        <taxon>Gammaproteobacteria</taxon>
        <taxon>Enterobacterales</taxon>
        <taxon>Enterobacteriaceae</taxon>
        <taxon>Lelliottia</taxon>
    </lineage>
</organism>
<dbReference type="SUPFAM" id="SSF46785">
    <property type="entry name" value="Winged helix' DNA-binding domain"/>
    <property type="match status" value="1"/>
</dbReference>
<dbReference type="SMART" id="SM00347">
    <property type="entry name" value="HTH_MARR"/>
    <property type="match status" value="1"/>
</dbReference>
<sequence>MTRDYTQLTDLLRENHSAWQQILEPVLNEIGVTFVDRVILDKLDSQSGQTKNELANQLGTVHQNLTRSIARLEQQGLLRSSKNNPADKRQIFLEITREGSAMNRRVNEKINDIWNDILGNVSAQEIQLFETVLVRLNSNLRGLKIPGK</sequence>
<dbReference type="InterPro" id="IPR000835">
    <property type="entry name" value="HTH_MarR-typ"/>
</dbReference>
<evidence type="ECO:0000313" key="6">
    <source>
        <dbReference type="Proteomes" id="UP001223214"/>
    </source>
</evidence>
<dbReference type="InterPro" id="IPR039422">
    <property type="entry name" value="MarR/SlyA-like"/>
</dbReference>
<keyword evidence="6" id="KW-1185">Reference proteome</keyword>
<reference evidence="5 6" key="1">
    <citation type="submission" date="2023-06" db="EMBL/GenBank/DDBJ databases">
        <title>Identification and characterization of antibiotic-resistant Gram-negative bacteria.</title>
        <authorList>
            <person name="Cho G.-S."/>
            <person name="Lee J."/>
            <person name="Tai E."/>
            <person name="Jeong S."/>
            <person name="Kim I."/>
            <person name="Kim B.-E."/>
            <person name="Jeong M.-I."/>
            <person name="Oh K.-K."/>
            <person name="Franz C.M.A.P."/>
        </authorList>
    </citation>
    <scope>NUCLEOTIDE SEQUENCE [LARGE SCALE GENOMIC DNA]</scope>
    <source>
        <strain evidence="5 6">V106_12</strain>
    </source>
</reference>
<evidence type="ECO:0000259" key="4">
    <source>
        <dbReference type="PROSITE" id="PS50995"/>
    </source>
</evidence>
<evidence type="ECO:0000313" key="5">
    <source>
        <dbReference type="EMBL" id="MDK9366370.1"/>
    </source>
</evidence>
<dbReference type="GeneID" id="97185523"/>
<dbReference type="AlphaFoldDB" id="A0AAP4FZI2"/>
<dbReference type="PANTHER" id="PTHR33164">
    <property type="entry name" value="TRANSCRIPTIONAL REGULATOR, MARR FAMILY"/>
    <property type="match status" value="1"/>
</dbReference>
<dbReference type="EMBL" id="JASSOM010000094">
    <property type="protein sequence ID" value="MDK9366370.1"/>
    <property type="molecule type" value="Genomic_DNA"/>
</dbReference>
<name>A0AAP4FZI2_9ENTR</name>
<dbReference type="GO" id="GO:0006950">
    <property type="term" value="P:response to stress"/>
    <property type="evidence" value="ECO:0007669"/>
    <property type="project" value="TreeGrafter"/>
</dbReference>
<dbReference type="GO" id="GO:0003700">
    <property type="term" value="F:DNA-binding transcription factor activity"/>
    <property type="evidence" value="ECO:0007669"/>
    <property type="project" value="InterPro"/>
</dbReference>
<keyword evidence="3" id="KW-0804">Transcription</keyword>
<evidence type="ECO:0000256" key="3">
    <source>
        <dbReference type="ARBA" id="ARBA00023163"/>
    </source>
</evidence>
<dbReference type="RefSeq" id="WP_282495230.1">
    <property type="nucleotide sequence ID" value="NZ_JASCAP010000043.1"/>
</dbReference>
<dbReference type="Pfam" id="PF01047">
    <property type="entry name" value="MarR"/>
    <property type="match status" value="1"/>
</dbReference>
<dbReference type="PANTHER" id="PTHR33164:SF64">
    <property type="entry name" value="TRANSCRIPTIONAL REGULATOR SLYA"/>
    <property type="match status" value="1"/>
</dbReference>
<feature type="domain" description="HTH marR-type" evidence="4">
    <location>
        <begin position="1"/>
        <end position="138"/>
    </location>
</feature>
<dbReference type="InterPro" id="IPR036390">
    <property type="entry name" value="WH_DNA-bd_sf"/>
</dbReference>
<keyword evidence="1" id="KW-0805">Transcription regulation</keyword>
<evidence type="ECO:0000256" key="1">
    <source>
        <dbReference type="ARBA" id="ARBA00023015"/>
    </source>
</evidence>